<dbReference type="Gene3D" id="1.20.1560.10">
    <property type="entry name" value="ABC transporter type 1, transmembrane domain"/>
    <property type="match status" value="1"/>
</dbReference>
<dbReference type="SUPFAM" id="SSF90123">
    <property type="entry name" value="ABC transporter transmembrane region"/>
    <property type="match status" value="1"/>
</dbReference>
<evidence type="ECO:0000256" key="2">
    <source>
        <dbReference type="ARBA" id="ARBA00022989"/>
    </source>
</evidence>
<evidence type="ECO:0000313" key="6">
    <source>
        <dbReference type="EMBL" id="GAH31639.1"/>
    </source>
</evidence>
<dbReference type="GO" id="GO:0140359">
    <property type="term" value="F:ABC-type transporter activity"/>
    <property type="evidence" value="ECO:0007669"/>
    <property type="project" value="InterPro"/>
</dbReference>
<evidence type="ECO:0000256" key="4">
    <source>
        <dbReference type="SAM" id="Phobius"/>
    </source>
</evidence>
<feature type="non-terminal residue" evidence="6">
    <location>
        <position position="139"/>
    </location>
</feature>
<dbReference type="InterPro" id="IPR036640">
    <property type="entry name" value="ABC1_TM_sf"/>
</dbReference>
<keyword evidence="3 4" id="KW-0472">Membrane</keyword>
<dbReference type="PROSITE" id="PS50929">
    <property type="entry name" value="ABC_TM1F"/>
    <property type="match status" value="1"/>
</dbReference>
<comment type="caution">
    <text evidence="6">The sequence shown here is derived from an EMBL/GenBank/DDBJ whole genome shotgun (WGS) entry which is preliminary data.</text>
</comment>
<accession>X1FQJ8</accession>
<reference evidence="6" key="1">
    <citation type="journal article" date="2014" name="Front. Microbiol.">
        <title>High frequency of phylogenetically diverse reductive dehalogenase-homologous genes in deep subseafloor sedimentary metagenomes.</title>
        <authorList>
            <person name="Kawai M."/>
            <person name="Futagami T."/>
            <person name="Toyoda A."/>
            <person name="Takaki Y."/>
            <person name="Nishi S."/>
            <person name="Hori S."/>
            <person name="Arai W."/>
            <person name="Tsubouchi T."/>
            <person name="Morono Y."/>
            <person name="Uchiyama I."/>
            <person name="Ito T."/>
            <person name="Fujiyama A."/>
            <person name="Inagaki F."/>
            <person name="Takami H."/>
        </authorList>
    </citation>
    <scope>NUCLEOTIDE SEQUENCE</scope>
    <source>
        <strain evidence="6">Expedition CK06-06</strain>
    </source>
</reference>
<evidence type="ECO:0000256" key="1">
    <source>
        <dbReference type="ARBA" id="ARBA00022692"/>
    </source>
</evidence>
<organism evidence="6">
    <name type="scientific">marine sediment metagenome</name>
    <dbReference type="NCBI Taxonomy" id="412755"/>
    <lineage>
        <taxon>unclassified sequences</taxon>
        <taxon>metagenomes</taxon>
        <taxon>ecological metagenomes</taxon>
    </lineage>
</organism>
<name>X1FQJ8_9ZZZZ</name>
<dbReference type="AlphaFoldDB" id="X1FQJ8"/>
<dbReference type="Pfam" id="PF00664">
    <property type="entry name" value="ABC_membrane"/>
    <property type="match status" value="1"/>
</dbReference>
<gene>
    <name evidence="6" type="ORF">S03H2_25208</name>
</gene>
<keyword evidence="1 4" id="KW-0812">Transmembrane</keyword>
<dbReference type="EMBL" id="BARU01014202">
    <property type="protein sequence ID" value="GAH31639.1"/>
    <property type="molecule type" value="Genomic_DNA"/>
</dbReference>
<dbReference type="GO" id="GO:0005524">
    <property type="term" value="F:ATP binding"/>
    <property type="evidence" value="ECO:0007669"/>
    <property type="project" value="InterPro"/>
</dbReference>
<dbReference type="GO" id="GO:0016020">
    <property type="term" value="C:membrane"/>
    <property type="evidence" value="ECO:0007669"/>
    <property type="project" value="InterPro"/>
</dbReference>
<feature type="transmembrane region" description="Helical" evidence="4">
    <location>
        <begin position="32"/>
        <end position="52"/>
    </location>
</feature>
<protein>
    <recommendedName>
        <fullName evidence="5">ABC transmembrane type-1 domain-containing protein</fullName>
    </recommendedName>
</protein>
<feature type="domain" description="ABC transmembrane type-1" evidence="5">
    <location>
        <begin position="36"/>
        <end position="139"/>
    </location>
</feature>
<evidence type="ECO:0000259" key="5">
    <source>
        <dbReference type="PROSITE" id="PS50929"/>
    </source>
</evidence>
<proteinExistence type="predicted"/>
<feature type="transmembrane region" description="Helical" evidence="4">
    <location>
        <begin position="72"/>
        <end position="89"/>
    </location>
</feature>
<dbReference type="InterPro" id="IPR011527">
    <property type="entry name" value="ABC1_TM_dom"/>
</dbReference>
<keyword evidence="2 4" id="KW-1133">Transmembrane helix</keyword>
<sequence>MLKPTEARVPKPGAVLHLYRDLWRLLRGERHIFVSAVVLLVAAQAVLLAVPVISGHALNALQLRGRAGLGEAGFWLSTVLLVALASWALHGPARILERRAALTVRRRMSAALIERLFSLPLSWHSENHSGATAHRIQQS</sequence>
<evidence type="ECO:0000256" key="3">
    <source>
        <dbReference type="ARBA" id="ARBA00023136"/>
    </source>
</evidence>